<comment type="similarity">
    <text evidence="2">Belongs to the GPAT/DAPAT family.</text>
</comment>
<evidence type="ECO:0000313" key="10">
    <source>
        <dbReference type="EMBL" id="PRQ36648.1"/>
    </source>
</evidence>
<keyword evidence="6 8" id="KW-0472">Membrane</keyword>
<dbReference type="AlphaFoldDB" id="A0A2P6QR72"/>
<accession>A0A2P6QR72</accession>
<dbReference type="EMBL" id="PDCK01000042">
    <property type="protein sequence ID" value="PRQ36648.1"/>
    <property type="molecule type" value="Genomic_DNA"/>
</dbReference>
<evidence type="ECO:0000256" key="4">
    <source>
        <dbReference type="ARBA" id="ARBA00022692"/>
    </source>
</evidence>
<dbReference type="InterPro" id="IPR002123">
    <property type="entry name" value="Plipid/glycerol_acylTrfase"/>
</dbReference>
<keyword evidence="11" id="KW-1185">Reference proteome</keyword>
<evidence type="ECO:0000256" key="3">
    <source>
        <dbReference type="ARBA" id="ARBA00022679"/>
    </source>
</evidence>
<evidence type="ECO:0000256" key="7">
    <source>
        <dbReference type="ARBA" id="ARBA00023315"/>
    </source>
</evidence>
<reference evidence="10 11" key="1">
    <citation type="journal article" date="2018" name="Nat. Genet.">
        <title>The Rosa genome provides new insights in the design of modern roses.</title>
        <authorList>
            <person name="Bendahmane M."/>
        </authorList>
    </citation>
    <scope>NUCLEOTIDE SEQUENCE [LARGE SCALE GENOMIC DNA]</scope>
    <source>
        <strain evidence="11">cv. Old Blush</strain>
    </source>
</reference>
<dbReference type="STRING" id="74649.A0A2P6QR72"/>
<dbReference type="Gene3D" id="3.40.50.1000">
    <property type="entry name" value="HAD superfamily/HAD-like"/>
    <property type="match status" value="1"/>
</dbReference>
<dbReference type="PANTHER" id="PTHR15486:SF96">
    <property type="entry name" value="LIPID DROPLET-REGULATING VLDL ASSEMBLY FACTOR AUP1"/>
    <property type="match status" value="1"/>
</dbReference>
<keyword evidence="3 10" id="KW-0808">Transferase</keyword>
<evidence type="ECO:0000256" key="1">
    <source>
        <dbReference type="ARBA" id="ARBA00004141"/>
    </source>
</evidence>
<keyword evidence="7 10" id="KW-0012">Acyltransferase</keyword>
<proteinExistence type="inferred from homology"/>
<evidence type="ECO:0000256" key="6">
    <source>
        <dbReference type="ARBA" id="ARBA00023136"/>
    </source>
</evidence>
<feature type="transmembrane region" description="Helical" evidence="8">
    <location>
        <begin position="38"/>
        <end position="59"/>
    </location>
</feature>
<name>A0A2P6QR72_ROSCH</name>
<feature type="domain" description="Phospholipid/glycerol acyltransferase" evidence="9">
    <location>
        <begin position="305"/>
        <end position="407"/>
    </location>
</feature>
<comment type="subcellular location">
    <subcellularLocation>
        <location evidence="1">Membrane</location>
        <topology evidence="1">Multi-pass membrane protein</topology>
    </subcellularLocation>
</comment>
<evidence type="ECO:0000313" key="11">
    <source>
        <dbReference type="Proteomes" id="UP000238479"/>
    </source>
</evidence>
<keyword evidence="5 8" id="KW-1133">Transmembrane helix</keyword>
<evidence type="ECO:0000256" key="8">
    <source>
        <dbReference type="SAM" id="Phobius"/>
    </source>
</evidence>
<gene>
    <name evidence="10" type="ORF">RchiOBHm_Chr4g0393951</name>
</gene>
<evidence type="ECO:0000259" key="9">
    <source>
        <dbReference type="SMART" id="SM00563"/>
    </source>
</evidence>
<dbReference type="GO" id="GO:0016791">
    <property type="term" value="F:phosphatase activity"/>
    <property type="evidence" value="ECO:0007669"/>
    <property type="project" value="TreeGrafter"/>
</dbReference>
<dbReference type="InterPro" id="IPR056462">
    <property type="entry name" value="HAD_RAM2/GPAT1-8"/>
</dbReference>
<dbReference type="Gramene" id="PRQ36648">
    <property type="protein sequence ID" value="PRQ36648"/>
    <property type="gene ID" value="RchiOBHm_Chr4g0393951"/>
</dbReference>
<dbReference type="InterPro" id="IPR023214">
    <property type="entry name" value="HAD_sf"/>
</dbReference>
<dbReference type="SUPFAM" id="SSF69593">
    <property type="entry name" value="Glycerol-3-phosphate (1)-acyltransferase"/>
    <property type="match status" value="1"/>
</dbReference>
<sequence>MATFPTIDKCKSNDRKSATVVVADMVGCLLRDDSSFPYFALIAFDVGGIVRLLLLLLVWPLSRLLYYFVSESAATRVLIFATFAGVNVSKIESAATAVLPKFYSSDLHPDTWRVISACERRCIVTASIPRIMVEPFLKSYLGFDMVLGTEIATYNGIATGFVCPPGVLIGQHKADALHKALGAKAQTDIGIGNKHTDIALIGMCKEGYTVPAKPTLEAVRREELPKPIIFHDGRLVQKPTPLLAFLIILWFPIGFFIACLRIAIMSLLPQSLAYYTSWALGIRVTVNGTPPTLAKHSIGCKNSGQIFISNHRTVLDAFFIYLALGYPITGPTYSTTRLLEFLSPFKVVRISRNREQDAATIKKLLQEGNNIYLCPEGTTCREPYVLRFSALFAELSDQLVPVAIVSHQSVFHGTTVRGWKAMDPFFFSMNPFPSYEVTFLNKLAPEQTCNATSGKTSFEVANYVQRIIAATLSYECTRLTRKDKYRVLAGNDGNVVRTA</sequence>
<dbReference type="GO" id="GO:0010143">
    <property type="term" value="P:cutin biosynthetic process"/>
    <property type="evidence" value="ECO:0007669"/>
    <property type="project" value="TreeGrafter"/>
</dbReference>
<protein>
    <submittedName>
        <fullName evidence="10">Putative transferase</fullName>
        <ecNumber evidence="10">2.3.1.-</ecNumber>
    </submittedName>
</protein>
<dbReference type="OrthoDB" id="1854593at2759"/>
<feature type="transmembrane region" description="Helical" evidence="8">
    <location>
        <begin position="242"/>
        <end position="264"/>
    </location>
</feature>
<evidence type="ECO:0000256" key="2">
    <source>
        <dbReference type="ARBA" id="ARBA00007937"/>
    </source>
</evidence>
<dbReference type="GO" id="GO:0090447">
    <property type="term" value="F:glycerol-3-phosphate 2-O-acyltransferase activity"/>
    <property type="evidence" value="ECO:0007669"/>
    <property type="project" value="TreeGrafter"/>
</dbReference>
<dbReference type="SMART" id="SM00563">
    <property type="entry name" value="PlsC"/>
    <property type="match status" value="1"/>
</dbReference>
<dbReference type="GO" id="GO:0016020">
    <property type="term" value="C:membrane"/>
    <property type="evidence" value="ECO:0007669"/>
    <property type="project" value="UniProtKB-SubCell"/>
</dbReference>
<dbReference type="PANTHER" id="PTHR15486">
    <property type="entry name" value="ANCIENT UBIQUITOUS PROTEIN"/>
    <property type="match status" value="1"/>
</dbReference>
<dbReference type="Proteomes" id="UP000238479">
    <property type="component" value="Chromosome 4"/>
</dbReference>
<organism evidence="10 11">
    <name type="scientific">Rosa chinensis</name>
    <name type="common">China rose</name>
    <dbReference type="NCBI Taxonomy" id="74649"/>
    <lineage>
        <taxon>Eukaryota</taxon>
        <taxon>Viridiplantae</taxon>
        <taxon>Streptophyta</taxon>
        <taxon>Embryophyta</taxon>
        <taxon>Tracheophyta</taxon>
        <taxon>Spermatophyta</taxon>
        <taxon>Magnoliopsida</taxon>
        <taxon>eudicotyledons</taxon>
        <taxon>Gunneridae</taxon>
        <taxon>Pentapetalae</taxon>
        <taxon>rosids</taxon>
        <taxon>fabids</taxon>
        <taxon>Rosales</taxon>
        <taxon>Rosaceae</taxon>
        <taxon>Rosoideae</taxon>
        <taxon>Rosoideae incertae sedis</taxon>
        <taxon>Rosa</taxon>
    </lineage>
</organism>
<keyword evidence="4 8" id="KW-0812">Transmembrane</keyword>
<evidence type="ECO:0000256" key="5">
    <source>
        <dbReference type="ARBA" id="ARBA00022989"/>
    </source>
</evidence>
<dbReference type="Pfam" id="PF01553">
    <property type="entry name" value="Acyltransferase"/>
    <property type="match status" value="1"/>
</dbReference>
<dbReference type="EC" id="2.3.1.-" evidence="10"/>
<comment type="caution">
    <text evidence="10">The sequence shown here is derived from an EMBL/GenBank/DDBJ whole genome shotgun (WGS) entry which is preliminary data.</text>
</comment>
<dbReference type="Pfam" id="PF23270">
    <property type="entry name" value="HAD_RAM2_N"/>
    <property type="match status" value="1"/>
</dbReference>